<feature type="signal peptide" evidence="2">
    <location>
        <begin position="1"/>
        <end position="18"/>
    </location>
</feature>
<keyword evidence="1" id="KW-1133">Transmembrane helix</keyword>
<reference evidence="4 5" key="1">
    <citation type="submission" date="2019-10" db="EMBL/GenBank/DDBJ databases">
        <title>Assembly and Annotation for the nematode Trichostrongylus colubriformis.</title>
        <authorList>
            <person name="Martin J."/>
        </authorList>
    </citation>
    <scope>NUCLEOTIDE SEQUENCE [LARGE SCALE GENOMIC DNA]</scope>
    <source>
        <strain evidence="4">G859</strain>
        <tissue evidence="4">Whole worm</tissue>
    </source>
</reference>
<evidence type="ECO:0000256" key="1">
    <source>
        <dbReference type="SAM" id="Phobius"/>
    </source>
</evidence>
<name>A0AAN8FB62_TRICO</name>
<dbReference type="AlphaFoldDB" id="A0AAN8FB62"/>
<keyword evidence="5" id="KW-1185">Reference proteome</keyword>
<gene>
    <name evidence="4" type="ORF">GCK32_008982</name>
</gene>
<comment type="caution">
    <text evidence="4">The sequence shown here is derived from an EMBL/GenBank/DDBJ whole genome shotgun (WGS) entry which is preliminary data.</text>
</comment>
<feature type="transmembrane region" description="Helical" evidence="1">
    <location>
        <begin position="176"/>
        <end position="198"/>
    </location>
</feature>
<organism evidence="4 5">
    <name type="scientific">Trichostrongylus colubriformis</name>
    <name type="common">Black scour worm</name>
    <dbReference type="NCBI Taxonomy" id="6319"/>
    <lineage>
        <taxon>Eukaryota</taxon>
        <taxon>Metazoa</taxon>
        <taxon>Ecdysozoa</taxon>
        <taxon>Nematoda</taxon>
        <taxon>Chromadorea</taxon>
        <taxon>Rhabditida</taxon>
        <taxon>Rhabditina</taxon>
        <taxon>Rhabditomorpha</taxon>
        <taxon>Strongyloidea</taxon>
        <taxon>Trichostrongylidae</taxon>
        <taxon>Trichostrongylus</taxon>
    </lineage>
</organism>
<feature type="domain" description="GOLD" evidence="3">
    <location>
        <begin position="32"/>
        <end position="203"/>
    </location>
</feature>
<sequence>MRWFSFFLIIVFYVSIESSSKGLLGPDDVFVTMHFLLDSRVTCVFQALKENLILHLIIDPATNTHVSVQMVSPSKRRSLLVNGNGSSAYLRHNTTESGDYEFCIFAPSSLKVLYHMYAYDPKARPERKDLRGTTDSLNTSISTITNKAFLMEMELKFSNQVSVRDVNLQLKNSAFIVRYVVGFCCSAIIVAILQVVFVRRLFHINPSRIRI</sequence>
<keyword evidence="1" id="KW-0812">Transmembrane</keyword>
<dbReference type="Proteomes" id="UP001331761">
    <property type="component" value="Unassembled WGS sequence"/>
</dbReference>
<evidence type="ECO:0000313" key="4">
    <source>
        <dbReference type="EMBL" id="KAK5968308.1"/>
    </source>
</evidence>
<dbReference type="Pfam" id="PF01105">
    <property type="entry name" value="EMP24_GP25L"/>
    <property type="match status" value="1"/>
</dbReference>
<evidence type="ECO:0000313" key="5">
    <source>
        <dbReference type="Proteomes" id="UP001331761"/>
    </source>
</evidence>
<protein>
    <recommendedName>
        <fullName evidence="3">GOLD domain-containing protein</fullName>
    </recommendedName>
</protein>
<evidence type="ECO:0000259" key="3">
    <source>
        <dbReference type="SMART" id="SM01190"/>
    </source>
</evidence>
<proteinExistence type="predicted"/>
<dbReference type="SMART" id="SM01190">
    <property type="entry name" value="EMP24_GP25L"/>
    <property type="match status" value="1"/>
</dbReference>
<feature type="chain" id="PRO_5042904206" description="GOLD domain-containing protein" evidence="2">
    <location>
        <begin position="19"/>
        <end position="211"/>
    </location>
</feature>
<dbReference type="InterPro" id="IPR009038">
    <property type="entry name" value="GOLD_dom"/>
</dbReference>
<keyword evidence="2" id="KW-0732">Signal</keyword>
<evidence type="ECO:0000256" key="2">
    <source>
        <dbReference type="SAM" id="SignalP"/>
    </source>
</evidence>
<dbReference type="EMBL" id="WIXE01021523">
    <property type="protein sequence ID" value="KAK5968308.1"/>
    <property type="molecule type" value="Genomic_DNA"/>
</dbReference>
<accession>A0AAN8FB62</accession>
<keyword evidence="1" id="KW-0472">Membrane</keyword>